<gene>
    <name evidence="1" type="ORF">C1SCF055_LOCUS33739</name>
</gene>
<evidence type="ECO:0000313" key="4">
    <source>
        <dbReference type="Proteomes" id="UP001152797"/>
    </source>
</evidence>
<keyword evidence="4" id="KW-1185">Reference proteome</keyword>
<dbReference type="Proteomes" id="UP001152797">
    <property type="component" value="Unassembled WGS sequence"/>
</dbReference>
<evidence type="ECO:0000313" key="3">
    <source>
        <dbReference type="EMBL" id="CAL4795596.1"/>
    </source>
</evidence>
<dbReference type="InterPro" id="IPR011992">
    <property type="entry name" value="EF-hand-dom_pair"/>
</dbReference>
<dbReference type="SUPFAM" id="SSF47473">
    <property type="entry name" value="EF-hand"/>
    <property type="match status" value="1"/>
</dbReference>
<dbReference type="EMBL" id="CAMXCT020004235">
    <property type="protein sequence ID" value="CAL1161659.1"/>
    <property type="molecule type" value="Genomic_DNA"/>
</dbReference>
<comment type="caution">
    <text evidence="1">The sequence shown here is derived from an EMBL/GenBank/DDBJ whole genome shotgun (WGS) entry which is preliminary data.</text>
</comment>
<reference evidence="2" key="2">
    <citation type="submission" date="2024-04" db="EMBL/GenBank/DDBJ databases">
        <authorList>
            <person name="Chen Y."/>
            <person name="Shah S."/>
            <person name="Dougan E. K."/>
            <person name="Thang M."/>
            <person name="Chan C."/>
        </authorList>
    </citation>
    <scope>NUCLEOTIDE SEQUENCE [LARGE SCALE GENOMIC DNA]</scope>
</reference>
<sequence>MNGRSSMSKEAAMTAWSFVETFQKHPFDGDEDASSPVKTVTFKQLLQTLRTFDPDITHQQIEWVLGKEDSTGSTAVTFDEVWANLEDGDLERLDIDPLEQSFARLADERQEYLDLKKIGTALHTSGIHGVTDDIMGKCTRRIRELAHENVRDARGKKKDDIDFRDYRRLFAMTEGVQETRL</sequence>
<accession>A0A9P1DFY5</accession>
<evidence type="ECO:0000313" key="2">
    <source>
        <dbReference type="EMBL" id="CAL1161659.1"/>
    </source>
</evidence>
<reference evidence="1" key="1">
    <citation type="submission" date="2022-10" db="EMBL/GenBank/DDBJ databases">
        <authorList>
            <person name="Chen Y."/>
            <person name="Dougan E. K."/>
            <person name="Chan C."/>
            <person name="Rhodes N."/>
            <person name="Thang M."/>
        </authorList>
    </citation>
    <scope>NUCLEOTIDE SEQUENCE</scope>
</reference>
<proteinExistence type="predicted"/>
<name>A0A9P1DFY5_9DINO</name>
<dbReference type="EMBL" id="CAMXCT030004235">
    <property type="protein sequence ID" value="CAL4795596.1"/>
    <property type="molecule type" value="Genomic_DNA"/>
</dbReference>
<evidence type="ECO:0000313" key="1">
    <source>
        <dbReference type="EMBL" id="CAI4008284.1"/>
    </source>
</evidence>
<organism evidence="1">
    <name type="scientific">Cladocopium goreaui</name>
    <dbReference type="NCBI Taxonomy" id="2562237"/>
    <lineage>
        <taxon>Eukaryota</taxon>
        <taxon>Sar</taxon>
        <taxon>Alveolata</taxon>
        <taxon>Dinophyceae</taxon>
        <taxon>Suessiales</taxon>
        <taxon>Symbiodiniaceae</taxon>
        <taxon>Cladocopium</taxon>
    </lineage>
</organism>
<dbReference type="AlphaFoldDB" id="A0A9P1DFY5"/>
<dbReference type="EMBL" id="CAMXCT010004235">
    <property type="protein sequence ID" value="CAI4008284.1"/>
    <property type="molecule type" value="Genomic_DNA"/>
</dbReference>
<dbReference type="Gene3D" id="1.10.238.10">
    <property type="entry name" value="EF-hand"/>
    <property type="match status" value="1"/>
</dbReference>
<protein>
    <submittedName>
        <fullName evidence="3">EF-hand domain-containing protein</fullName>
    </submittedName>
</protein>